<evidence type="ECO:0000313" key="2">
    <source>
        <dbReference type="EMBL" id="PMD30720.1"/>
    </source>
</evidence>
<dbReference type="Proteomes" id="UP000235786">
    <property type="component" value="Unassembled WGS sequence"/>
</dbReference>
<name>A0A2J6QWR5_HYAVF</name>
<evidence type="ECO:0000313" key="3">
    <source>
        <dbReference type="Proteomes" id="UP000235786"/>
    </source>
</evidence>
<organism evidence="2 3">
    <name type="scientific">Hyaloscypha variabilis (strain UAMH 11265 / GT02V1 / F)</name>
    <name type="common">Meliniomyces variabilis</name>
    <dbReference type="NCBI Taxonomy" id="1149755"/>
    <lineage>
        <taxon>Eukaryota</taxon>
        <taxon>Fungi</taxon>
        <taxon>Dikarya</taxon>
        <taxon>Ascomycota</taxon>
        <taxon>Pezizomycotina</taxon>
        <taxon>Leotiomycetes</taxon>
        <taxon>Helotiales</taxon>
        <taxon>Hyaloscyphaceae</taxon>
        <taxon>Hyaloscypha</taxon>
        <taxon>Hyaloscypha variabilis</taxon>
    </lineage>
</organism>
<keyword evidence="1" id="KW-1133">Transmembrane helix</keyword>
<gene>
    <name evidence="2" type="ORF">L207DRAFT_198612</name>
</gene>
<accession>A0A2J6QWR5</accession>
<feature type="transmembrane region" description="Helical" evidence="1">
    <location>
        <begin position="155"/>
        <end position="176"/>
    </location>
</feature>
<dbReference type="OrthoDB" id="3445303at2759"/>
<keyword evidence="1" id="KW-0472">Membrane</keyword>
<keyword evidence="3" id="KW-1185">Reference proteome</keyword>
<reference evidence="2 3" key="1">
    <citation type="submission" date="2016-04" db="EMBL/GenBank/DDBJ databases">
        <title>A degradative enzymes factory behind the ericoid mycorrhizal symbiosis.</title>
        <authorList>
            <consortium name="DOE Joint Genome Institute"/>
            <person name="Martino E."/>
            <person name="Morin E."/>
            <person name="Grelet G."/>
            <person name="Kuo A."/>
            <person name="Kohler A."/>
            <person name="Daghino S."/>
            <person name="Barry K."/>
            <person name="Choi C."/>
            <person name="Cichocki N."/>
            <person name="Clum A."/>
            <person name="Copeland A."/>
            <person name="Hainaut M."/>
            <person name="Haridas S."/>
            <person name="Labutti K."/>
            <person name="Lindquist E."/>
            <person name="Lipzen A."/>
            <person name="Khouja H.-R."/>
            <person name="Murat C."/>
            <person name="Ohm R."/>
            <person name="Olson A."/>
            <person name="Spatafora J."/>
            <person name="Veneault-Fourrey C."/>
            <person name="Henrissat B."/>
            <person name="Grigoriev I."/>
            <person name="Martin F."/>
            <person name="Perotto S."/>
        </authorList>
    </citation>
    <scope>NUCLEOTIDE SEQUENCE [LARGE SCALE GENOMIC DNA]</scope>
    <source>
        <strain evidence="2 3">F</strain>
    </source>
</reference>
<proteinExistence type="predicted"/>
<protein>
    <submittedName>
        <fullName evidence="2">Uncharacterized protein</fullName>
    </submittedName>
</protein>
<feature type="transmembrane region" description="Helical" evidence="1">
    <location>
        <begin position="80"/>
        <end position="100"/>
    </location>
</feature>
<evidence type="ECO:0000256" key="1">
    <source>
        <dbReference type="SAM" id="Phobius"/>
    </source>
</evidence>
<dbReference type="AlphaFoldDB" id="A0A2J6QWR5"/>
<feature type="transmembrane region" description="Helical" evidence="1">
    <location>
        <begin position="56"/>
        <end position="74"/>
    </location>
</feature>
<feature type="transmembrane region" description="Helical" evidence="1">
    <location>
        <begin position="121"/>
        <end position="143"/>
    </location>
</feature>
<dbReference type="EMBL" id="KZ613965">
    <property type="protein sequence ID" value="PMD30720.1"/>
    <property type="molecule type" value="Genomic_DNA"/>
</dbReference>
<keyword evidence="1" id="KW-0812">Transmembrane</keyword>
<sequence>MPFFFTLRQSSNNTIEPSLLPTSSGPKFSTNWSTSPFYEYITTWDFTDRPGTFRRLACILAFVLHIPLNIISILSWGFLFIFLGILLSLLNLACVGAALWKLDVMSGERQFYGRSLKRRHFDFAIFALVAIYGVGFVILLMARLHSGFWMGLFRAVWPCLIVTDIFCFIAGWVATWRGINL</sequence>